<organism evidence="2 3">
    <name type="scientific">Leptidea sinapis</name>
    <dbReference type="NCBI Taxonomy" id="189913"/>
    <lineage>
        <taxon>Eukaryota</taxon>
        <taxon>Metazoa</taxon>
        <taxon>Ecdysozoa</taxon>
        <taxon>Arthropoda</taxon>
        <taxon>Hexapoda</taxon>
        <taxon>Insecta</taxon>
        <taxon>Pterygota</taxon>
        <taxon>Neoptera</taxon>
        <taxon>Endopterygota</taxon>
        <taxon>Lepidoptera</taxon>
        <taxon>Glossata</taxon>
        <taxon>Ditrysia</taxon>
        <taxon>Papilionoidea</taxon>
        <taxon>Pieridae</taxon>
        <taxon>Dismorphiinae</taxon>
        <taxon>Leptidea</taxon>
    </lineage>
</organism>
<dbReference type="PANTHER" id="PTHR43775:SF23">
    <property type="entry name" value="FATTY ACID SYNTHASE 3"/>
    <property type="match status" value="1"/>
</dbReference>
<protein>
    <recommendedName>
        <fullName evidence="1">Beta-ketoacyl synthase-like N-terminal domain-containing protein</fullName>
    </recommendedName>
</protein>
<dbReference type="AlphaFoldDB" id="A0A5E4QGS6"/>
<dbReference type="Gene3D" id="3.40.47.10">
    <property type="match status" value="1"/>
</dbReference>
<dbReference type="Proteomes" id="UP000324832">
    <property type="component" value="Unassembled WGS sequence"/>
</dbReference>
<dbReference type="InterPro" id="IPR014030">
    <property type="entry name" value="Ketoacyl_synth_N"/>
</dbReference>
<dbReference type="Pfam" id="PF00109">
    <property type="entry name" value="ketoacyl-synt"/>
    <property type="match status" value="1"/>
</dbReference>
<reference evidence="2 3" key="1">
    <citation type="submission" date="2017-07" db="EMBL/GenBank/DDBJ databases">
        <authorList>
            <person name="Talla V."/>
            <person name="Backstrom N."/>
        </authorList>
    </citation>
    <scope>NUCLEOTIDE SEQUENCE [LARGE SCALE GENOMIC DNA]</scope>
</reference>
<dbReference type="InterPro" id="IPR016039">
    <property type="entry name" value="Thiolase-like"/>
</dbReference>
<evidence type="ECO:0000259" key="1">
    <source>
        <dbReference type="Pfam" id="PF00109"/>
    </source>
</evidence>
<dbReference type="SUPFAM" id="SSF53901">
    <property type="entry name" value="Thiolase-like"/>
    <property type="match status" value="1"/>
</dbReference>
<dbReference type="PANTHER" id="PTHR43775">
    <property type="entry name" value="FATTY ACID SYNTHASE"/>
    <property type="match status" value="1"/>
</dbReference>
<keyword evidence="3" id="KW-1185">Reference proteome</keyword>
<sequence length="80" mass="8699">MHLLANAMDPMSRKIVEHTYEAIYDAGICPEQLSGKKVGVYIGTCMSESEKACFLLQLLKIILALQGAANPCLLIVFLTG</sequence>
<dbReference type="InterPro" id="IPR050091">
    <property type="entry name" value="PKS_NRPS_Biosynth_Enz"/>
</dbReference>
<accession>A0A5E4QGS6</accession>
<evidence type="ECO:0000313" key="2">
    <source>
        <dbReference type="EMBL" id="VVC96282.1"/>
    </source>
</evidence>
<feature type="domain" description="Beta-ketoacyl synthase-like N-terminal" evidence="1">
    <location>
        <begin position="5"/>
        <end position="51"/>
    </location>
</feature>
<evidence type="ECO:0000313" key="3">
    <source>
        <dbReference type="Proteomes" id="UP000324832"/>
    </source>
</evidence>
<dbReference type="EMBL" id="FZQP02002647">
    <property type="protein sequence ID" value="VVC96282.1"/>
    <property type="molecule type" value="Genomic_DNA"/>
</dbReference>
<dbReference type="GO" id="GO:0004312">
    <property type="term" value="F:fatty acid synthase activity"/>
    <property type="evidence" value="ECO:0007669"/>
    <property type="project" value="TreeGrafter"/>
</dbReference>
<dbReference type="GO" id="GO:0006633">
    <property type="term" value="P:fatty acid biosynthetic process"/>
    <property type="evidence" value="ECO:0007669"/>
    <property type="project" value="TreeGrafter"/>
</dbReference>
<name>A0A5E4QGS6_9NEOP</name>
<gene>
    <name evidence="2" type="ORF">LSINAPIS_LOCUS7819</name>
</gene>
<proteinExistence type="predicted"/>